<feature type="transmembrane region" description="Helical" evidence="6">
    <location>
        <begin position="75"/>
        <end position="93"/>
    </location>
</feature>
<keyword evidence="3 6" id="KW-0812">Transmembrane</keyword>
<accession>A0ABS2N0F5</accession>
<evidence type="ECO:0000313" key="8">
    <source>
        <dbReference type="Proteomes" id="UP001296943"/>
    </source>
</evidence>
<evidence type="ECO:0000256" key="6">
    <source>
        <dbReference type="SAM" id="Phobius"/>
    </source>
</evidence>
<keyword evidence="2" id="KW-1003">Cell membrane</keyword>
<evidence type="ECO:0000256" key="1">
    <source>
        <dbReference type="ARBA" id="ARBA00004651"/>
    </source>
</evidence>
<dbReference type="RefSeq" id="WP_204499346.1">
    <property type="nucleotide sequence ID" value="NZ_JAFBDR010000010.1"/>
</dbReference>
<dbReference type="PIRSF" id="PIRSF006324">
    <property type="entry name" value="LeuE"/>
    <property type="match status" value="1"/>
</dbReference>
<dbReference type="InterPro" id="IPR001123">
    <property type="entry name" value="LeuE-type"/>
</dbReference>
<gene>
    <name evidence="7" type="ORF">JOC48_002084</name>
</gene>
<name>A0ABS2N0F5_9BACI</name>
<protein>
    <submittedName>
        <fullName evidence="7">RhtB (Resistance to homoserine/threonine) family protein</fullName>
    </submittedName>
</protein>
<evidence type="ECO:0000256" key="2">
    <source>
        <dbReference type="ARBA" id="ARBA00022475"/>
    </source>
</evidence>
<keyword evidence="5 6" id="KW-0472">Membrane</keyword>
<sequence length="209" mass="23396">MENYYLFVFMSILLVLLPGPDTAIATKNTIMYGRIEGLKTSSGTITAILIHTLAAVVGISAIIVKSALIFSVIKYIGAVYLVYLGIKALWSLTQKQGFESTSNFDEQKKMNVHCFRQGFFTNLLNPKIAVFFLTFLPQFVDPSHTVIPQFIFLGVTYSVLAAIWYFVYVVLINKLYLFMRKASTQRAIEGLTGVVLIGFGIRLAFEKAH</sequence>
<organism evidence="7 8">
    <name type="scientific">Aquibacillus albus</name>
    <dbReference type="NCBI Taxonomy" id="1168171"/>
    <lineage>
        <taxon>Bacteria</taxon>
        <taxon>Bacillati</taxon>
        <taxon>Bacillota</taxon>
        <taxon>Bacilli</taxon>
        <taxon>Bacillales</taxon>
        <taxon>Bacillaceae</taxon>
        <taxon>Aquibacillus</taxon>
    </lineage>
</organism>
<feature type="transmembrane region" description="Helical" evidence="6">
    <location>
        <begin position="41"/>
        <end position="63"/>
    </location>
</feature>
<dbReference type="EMBL" id="JAFBDR010000010">
    <property type="protein sequence ID" value="MBM7571585.1"/>
    <property type="molecule type" value="Genomic_DNA"/>
</dbReference>
<comment type="caution">
    <text evidence="7">The sequence shown here is derived from an EMBL/GenBank/DDBJ whole genome shotgun (WGS) entry which is preliminary data.</text>
</comment>
<evidence type="ECO:0000313" key="7">
    <source>
        <dbReference type="EMBL" id="MBM7571585.1"/>
    </source>
</evidence>
<dbReference type="PANTHER" id="PTHR30086">
    <property type="entry name" value="ARGININE EXPORTER PROTEIN ARGO"/>
    <property type="match status" value="1"/>
</dbReference>
<keyword evidence="4 6" id="KW-1133">Transmembrane helix</keyword>
<dbReference type="Proteomes" id="UP001296943">
    <property type="component" value="Unassembled WGS sequence"/>
</dbReference>
<evidence type="ECO:0000256" key="5">
    <source>
        <dbReference type="ARBA" id="ARBA00023136"/>
    </source>
</evidence>
<proteinExistence type="predicted"/>
<dbReference type="PANTHER" id="PTHR30086:SF20">
    <property type="entry name" value="ARGININE EXPORTER PROTEIN ARGO-RELATED"/>
    <property type="match status" value="1"/>
</dbReference>
<evidence type="ECO:0000256" key="4">
    <source>
        <dbReference type="ARBA" id="ARBA00022989"/>
    </source>
</evidence>
<keyword evidence="8" id="KW-1185">Reference proteome</keyword>
<feature type="transmembrane region" description="Helical" evidence="6">
    <location>
        <begin position="150"/>
        <end position="175"/>
    </location>
</feature>
<dbReference type="Pfam" id="PF01810">
    <property type="entry name" value="LysE"/>
    <property type="match status" value="1"/>
</dbReference>
<comment type="subcellular location">
    <subcellularLocation>
        <location evidence="1">Cell membrane</location>
        <topology evidence="1">Multi-pass membrane protein</topology>
    </subcellularLocation>
</comment>
<reference evidence="7 8" key="1">
    <citation type="submission" date="2021-01" db="EMBL/GenBank/DDBJ databases">
        <title>Genomic Encyclopedia of Type Strains, Phase IV (KMG-IV): sequencing the most valuable type-strain genomes for metagenomic binning, comparative biology and taxonomic classification.</title>
        <authorList>
            <person name="Goeker M."/>
        </authorList>
    </citation>
    <scope>NUCLEOTIDE SEQUENCE [LARGE SCALE GENOMIC DNA]</scope>
    <source>
        <strain evidence="7 8">DSM 23711</strain>
    </source>
</reference>
<evidence type="ECO:0000256" key="3">
    <source>
        <dbReference type="ARBA" id="ARBA00022692"/>
    </source>
</evidence>